<evidence type="ECO:0000313" key="2">
    <source>
        <dbReference type="EMBL" id="SEQ04613.1"/>
    </source>
</evidence>
<protein>
    <submittedName>
        <fullName evidence="2">Uncharacterized protein</fullName>
    </submittedName>
</protein>
<dbReference type="AlphaFoldDB" id="A0A1H9CVI8"/>
<feature type="transmembrane region" description="Helical" evidence="1">
    <location>
        <begin position="36"/>
        <end position="56"/>
    </location>
</feature>
<dbReference type="Proteomes" id="UP000199055">
    <property type="component" value="Unassembled WGS sequence"/>
</dbReference>
<dbReference type="RefSeq" id="WP_093657527.1">
    <property type="nucleotide sequence ID" value="NZ_FOET01000003.1"/>
</dbReference>
<organism evidence="2 3">
    <name type="scientific">Streptomyces radiopugnans</name>
    <dbReference type="NCBI Taxonomy" id="403935"/>
    <lineage>
        <taxon>Bacteria</taxon>
        <taxon>Bacillati</taxon>
        <taxon>Actinomycetota</taxon>
        <taxon>Actinomycetes</taxon>
        <taxon>Kitasatosporales</taxon>
        <taxon>Streptomycetaceae</taxon>
        <taxon>Streptomyces</taxon>
    </lineage>
</organism>
<accession>A0A1H9CVI8</accession>
<keyword evidence="1" id="KW-0812">Transmembrane</keyword>
<evidence type="ECO:0000256" key="1">
    <source>
        <dbReference type="SAM" id="Phobius"/>
    </source>
</evidence>
<keyword evidence="1" id="KW-1133">Transmembrane helix</keyword>
<keyword evidence="1" id="KW-0472">Membrane</keyword>
<proteinExistence type="predicted"/>
<dbReference type="EMBL" id="FOET01000003">
    <property type="protein sequence ID" value="SEQ04613.1"/>
    <property type="molecule type" value="Genomic_DNA"/>
</dbReference>
<reference evidence="2 3" key="1">
    <citation type="submission" date="2016-10" db="EMBL/GenBank/DDBJ databases">
        <authorList>
            <person name="de Groot N.N."/>
        </authorList>
    </citation>
    <scope>NUCLEOTIDE SEQUENCE [LARGE SCALE GENOMIC DNA]</scope>
    <source>
        <strain evidence="2 3">CGMCC 4.3519</strain>
    </source>
</reference>
<name>A0A1H9CVI8_9ACTN</name>
<sequence>MQHKRIGVSAAQRAGAALRRLARWGFRRRRIAADHLLRGVCSGIGTTAVGLAVVWFQSRH</sequence>
<keyword evidence="3" id="KW-1185">Reference proteome</keyword>
<evidence type="ECO:0000313" key="3">
    <source>
        <dbReference type="Proteomes" id="UP000199055"/>
    </source>
</evidence>
<gene>
    <name evidence="2" type="ORF">SAMN05216481_103433</name>
</gene>